<feature type="transmembrane region" description="Helical" evidence="2">
    <location>
        <begin position="26"/>
        <end position="48"/>
    </location>
</feature>
<dbReference type="Pfam" id="PF07811">
    <property type="entry name" value="TadE"/>
    <property type="match status" value="1"/>
</dbReference>
<evidence type="ECO:0000259" key="3">
    <source>
        <dbReference type="Pfam" id="PF07811"/>
    </source>
</evidence>
<dbReference type="Proteomes" id="UP000614996">
    <property type="component" value="Unassembled WGS sequence"/>
</dbReference>
<reference evidence="5" key="1">
    <citation type="journal article" date="2021" name="Int. J. Syst. Evol. Microbiol.">
        <title>Actinocatenispora comari sp. nov., an endophytic actinomycete isolated from aerial parts of Comarum salesowianum.</title>
        <authorList>
            <person name="Oyunbileg N."/>
            <person name="Iizaka Y."/>
            <person name="Hamada M."/>
            <person name="Davaapurev B.O."/>
            <person name="Fukumoto A."/>
            <person name="Tsetseg B."/>
            <person name="Kato F."/>
            <person name="Tamura T."/>
            <person name="Batkhuu J."/>
            <person name="Anzai Y."/>
        </authorList>
    </citation>
    <scope>NUCLEOTIDE SEQUENCE [LARGE SCALE GENOMIC DNA]</scope>
    <source>
        <strain evidence="5">NUM-2625</strain>
    </source>
</reference>
<keyword evidence="2" id="KW-1133">Transmembrane helix</keyword>
<evidence type="ECO:0000313" key="5">
    <source>
        <dbReference type="Proteomes" id="UP000614996"/>
    </source>
</evidence>
<protein>
    <recommendedName>
        <fullName evidence="3">TadE-like domain-containing protein</fullName>
    </recommendedName>
</protein>
<feature type="compositionally biased region" description="Polar residues" evidence="1">
    <location>
        <begin position="134"/>
        <end position="144"/>
    </location>
</feature>
<organism evidence="4 5">
    <name type="scientific">Actinocatenispora comari</name>
    <dbReference type="NCBI Taxonomy" id="2807577"/>
    <lineage>
        <taxon>Bacteria</taxon>
        <taxon>Bacillati</taxon>
        <taxon>Actinomycetota</taxon>
        <taxon>Actinomycetes</taxon>
        <taxon>Micromonosporales</taxon>
        <taxon>Micromonosporaceae</taxon>
        <taxon>Actinocatenispora</taxon>
    </lineage>
</organism>
<proteinExistence type="predicted"/>
<dbReference type="InterPro" id="IPR012495">
    <property type="entry name" value="TadE-like_dom"/>
</dbReference>
<dbReference type="EMBL" id="BOPO01000006">
    <property type="protein sequence ID" value="GIL25522.1"/>
    <property type="molecule type" value="Genomic_DNA"/>
</dbReference>
<evidence type="ECO:0000313" key="4">
    <source>
        <dbReference type="EMBL" id="GIL25522.1"/>
    </source>
</evidence>
<keyword evidence="5" id="KW-1185">Reference proteome</keyword>
<keyword evidence="2" id="KW-0812">Transmembrane</keyword>
<evidence type="ECO:0000256" key="1">
    <source>
        <dbReference type="SAM" id="MobiDB-lite"/>
    </source>
</evidence>
<feature type="region of interest" description="Disordered" evidence="1">
    <location>
        <begin position="121"/>
        <end position="144"/>
    </location>
</feature>
<keyword evidence="2" id="KW-0472">Membrane</keyword>
<accession>A0A8J4EHY4</accession>
<sequence length="144" mass="15175">MLGQTRSAQLVVRRLRDDRGSSTVEAALWMPVLFAVIWLAAQLALWLVAQHAATATATTAVDQARLRGATTADGTAAGRRQLDTTGVLRQPSLQVTRSANTVTVTVTGSAPRILPIRLHVSATQTGPVERDTRPSGTISPAGTP</sequence>
<comment type="caution">
    <text evidence="4">The sequence shown here is derived from an EMBL/GenBank/DDBJ whole genome shotgun (WGS) entry which is preliminary data.</text>
</comment>
<name>A0A8J4EHY4_9ACTN</name>
<evidence type="ECO:0000256" key="2">
    <source>
        <dbReference type="SAM" id="Phobius"/>
    </source>
</evidence>
<gene>
    <name evidence="4" type="ORF">NUM_07770</name>
</gene>
<dbReference type="AlphaFoldDB" id="A0A8J4EHY4"/>
<feature type="domain" description="TadE-like" evidence="3">
    <location>
        <begin position="20"/>
        <end position="61"/>
    </location>
</feature>